<feature type="transmembrane region" description="Helical" evidence="7">
    <location>
        <begin position="541"/>
        <end position="558"/>
    </location>
</feature>
<evidence type="ECO:0000313" key="11">
    <source>
        <dbReference type="Proteomes" id="UP000184383"/>
    </source>
</evidence>
<dbReference type="GO" id="GO:0005886">
    <property type="term" value="C:plasma membrane"/>
    <property type="evidence" value="ECO:0007669"/>
    <property type="project" value="TreeGrafter"/>
</dbReference>
<evidence type="ECO:0000256" key="4">
    <source>
        <dbReference type="ARBA" id="ARBA00022989"/>
    </source>
</evidence>
<feature type="compositionally biased region" description="Polar residues" evidence="6">
    <location>
        <begin position="40"/>
        <end position="50"/>
    </location>
</feature>
<dbReference type="GO" id="GO:0015205">
    <property type="term" value="F:nucleobase transmembrane transporter activity"/>
    <property type="evidence" value="ECO:0007669"/>
    <property type="project" value="TreeGrafter"/>
</dbReference>
<dbReference type="Gene3D" id="2.30.110.10">
    <property type="entry name" value="Electron Transport, Fmn-binding Protein, Chain A"/>
    <property type="match status" value="1"/>
</dbReference>
<dbReference type="GeneID" id="63743575"/>
<comment type="subcellular location">
    <subcellularLocation>
        <location evidence="1">Membrane</location>
        <topology evidence="1">Multi-pass membrane protein</topology>
    </subcellularLocation>
</comment>
<feature type="transmembrane region" description="Helical" evidence="7">
    <location>
        <begin position="626"/>
        <end position="646"/>
    </location>
</feature>
<dbReference type="InterPro" id="IPR055343">
    <property type="entry name" value="CREG_beta-barrel"/>
</dbReference>
<dbReference type="OrthoDB" id="2018619at2759"/>
<evidence type="ECO:0000256" key="5">
    <source>
        <dbReference type="ARBA" id="ARBA00023136"/>
    </source>
</evidence>
<dbReference type="PANTHER" id="PTHR30618:SF0">
    <property type="entry name" value="PURINE-URACIL PERMEASE NCS1"/>
    <property type="match status" value="1"/>
</dbReference>
<dbReference type="RefSeq" id="XP_040691818.1">
    <property type="nucleotide sequence ID" value="XM_040827727.1"/>
</dbReference>
<evidence type="ECO:0000256" key="1">
    <source>
        <dbReference type="ARBA" id="ARBA00004141"/>
    </source>
</evidence>
<dbReference type="CDD" id="cd11482">
    <property type="entry name" value="SLC-NCS1sbd_NRT1-like"/>
    <property type="match status" value="1"/>
</dbReference>
<feature type="transmembrane region" description="Helical" evidence="7">
    <location>
        <begin position="733"/>
        <end position="754"/>
    </location>
</feature>
<accession>A0A1L9RT82</accession>
<feature type="signal peptide" evidence="8">
    <location>
        <begin position="1"/>
        <end position="25"/>
    </location>
</feature>
<evidence type="ECO:0000256" key="6">
    <source>
        <dbReference type="SAM" id="MobiDB-lite"/>
    </source>
</evidence>
<evidence type="ECO:0000256" key="3">
    <source>
        <dbReference type="ARBA" id="ARBA00022692"/>
    </source>
</evidence>
<dbReference type="Proteomes" id="UP000184383">
    <property type="component" value="Unassembled WGS sequence"/>
</dbReference>
<feature type="transmembrane region" description="Helical" evidence="7">
    <location>
        <begin position="578"/>
        <end position="600"/>
    </location>
</feature>
<keyword evidence="8" id="KW-0732">Signal</keyword>
<dbReference type="InterPro" id="IPR045225">
    <property type="entry name" value="Uracil/uridine/allantoin_perm"/>
</dbReference>
<feature type="region of interest" description="Disordered" evidence="6">
    <location>
        <begin position="31"/>
        <end position="62"/>
    </location>
</feature>
<evidence type="ECO:0000256" key="8">
    <source>
        <dbReference type="SAM" id="SignalP"/>
    </source>
</evidence>
<dbReference type="EMBL" id="KV878210">
    <property type="protein sequence ID" value="OJJ38142.1"/>
    <property type="molecule type" value="Genomic_DNA"/>
</dbReference>
<organism evidence="10 11">
    <name type="scientific">Aspergillus wentii DTO 134E9</name>
    <dbReference type="NCBI Taxonomy" id="1073089"/>
    <lineage>
        <taxon>Eukaryota</taxon>
        <taxon>Fungi</taxon>
        <taxon>Dikarya</taxon>
        <taxon>Ascomycota</taxon>
        <taxon>Pezizomycotina</taxon>
        <taxon>Eurotiomycetes</taxon>
        <taxon>Eurotiomycetidae</taxon>
        <taxon>Eurotiales</taxon>
        <taxon>Aspergillaceae</taxon>
        <taxon>Aspergillus</taxon>
        <taxon>Aspergillus subgen. Cremei</taxon>
    </lineage>
</organism>
<evidence type="ECO:0000256" key="2">
    <source>
        <dbReference type="ARBA" id="ARBA00008974"/>
    </source>
</evidence>
<feature type="transmembrane region" description="Helical" evidence="7">
    <location>
        <begin position="667"/>
        <end position="686"/>
    </location>
</feature>
<reference evidence="11" key="1">
    <citation type="journal article" date="2017" name="Genome Biol.">
        <title>Comparative genomics reveals high biological diversity and specific adaptations in the industrially and medically important fungal genus Aspergillus.</title>
        <authorList>
            <person name="de Vries R.P."/>
            <person name="Riley R."/>
            <person name="Wiebenga A."/>
            <person name="Aguilar-Osorio G."/>
            <person name="Amillis S."/>
            <person name="Uchima C.A."/>
            <person name="Anderluh G."/>
            <person name="Asadollahi M."/>
            <person name="Askin M."/>
            <person name="Barry K."/>
            <person name="Battaglia E."/>
            <person name="Bayram O."/>
            <person name="Benocci T."/>
            <person name="Braus-Stromeyer S.A."/>
            <person name="Caldana C."/>
            <person name="Canovas D."/>
            <person name="Cerqueira G.C."/>
            <person name="Chen F."/>
            <person name="Chen W."/>
            <person name="Choi C."/>
            <person name="Clum A."/>
            <person name="Dos Santos R.A."/>
            <person name="Damasio A.R."/>
            <person name="Diallinas G."/>
            <person name="Emri T."/>
            <person name="Fekete E."/>
            <person name="Flipphi M."/>
            <person name="Freyberg S."/>
            <person name="Gallo A."/>
            <person name="Gournas C."/>
            <person name="Habgood R."/>
            <person name="Hainaut M."/>
            <person name="Harispe M.L."/>
            <person name="Henrissat B."/>
            <person name="Hilden K.S."/>
            <person name="Hope R."/>
            <person name="Hossain A."/>
            <person name="Karabika E."/>
            <person name="Karaffa L."/>
            <person name="Karanyi Z."/>
            <person name="Krasevec N."/>
            <person name="Kuo A."/>
            <person name="Kusch H."/>
            <person name="LaButti K."/>
            <person name="Lagendijk E.L."/>
            <person name="Lapidus A."/>
            <person name="Levasseur A."/>
            <person name="Lindquist E."/>
            <person name="Lipzen A."/>
            <person name="Logrieco A.F."/>
            <person name="MacCabe A."/>
            <person name="Maekelae M.R."/>
            <person name="Malavazi I."/>
            <person name="Melin P."/>
            <person name="Meyer V."/>
            <person name="Mielnichuk N."/>
            <person name="Miskei M."/>
            <person name="Molnar A.P."/>
            <person name="Mule G."/>
            <person name="Ngan C.Y."/>
            <person name="Orejas M."/>
            <person name="Orosz E."/>
            <person name="Ouedraogo J.P."/>
            <person name="Overkamp K.M."/>
            <person name="Park H.-S."/>
            <person name="Perrone G."/>
            <person name="Piumi F."/>
            <person name="Punt P.J."/>
            <person name="Ram A.F."/>
            <person name="Ramon A."/>
            <person name="Rauscher S."/>
            <person name="Record E."/>
            <person name="Riano-Pachon D.M."/>
            <person name="Robert V."/>
            <person name="Roehrig J."/>
            <person name="Ruller R."/>
            <person name="Salamov A."/>
            <person name="Salih N.S."/>
            <person name="Samson R.A."/>
            <person name="Sandor E."/>
            <person name="Sanguinetti M."/>
            <person name="Schuetze T."/>
            <person name="Sepcic K."/>
            <person name="Shelest E."/>
            <person name="Sherlock G."/>
            <person name="Sophianopoulou V."/>
            <person name="Squina F.M."/>
            <person name="Sun H."/>
            <person name="Susca A."/>
            <person name="Todd R.B."/>
            <person name="Tsang A."/>
            <person name="Unkles S.E."/>
            <person name="van de Wiele N."/>
            <person name="van Rossen-Uffink D."/>
            <person name="Oliveira J.V."/>
            <person name="Vesth T.C."/>
            <person name="Visser J."/>
            <person name="Yu J.-H."/>
            <person name="Zhou M."/>
            <person name="Andersen M.R."/>
            <person name="Archer D.B."/>
            <person name="Baker S.E."/>
            <person name="Benoit I."/>
            <person name="Brakhage A.A."/>
            <person name="Braus G.H."/>
            <person name="Fischer R."/>
            <person name="Frisvad J.C."/>
            <person name="Goldman G.H."/>
            <person name="Houbraken J."/>
            <person name="Oakley B."/>
            <person name="Pocsi I."/>
            <person name="Scazzocchio C."/>
            <person name="Seiboth B."/>
            <person name="vanKuyk P.A."/>
            <person name="Wortman J."/>
            <person name="Dyer P.S."/>
            <person name="Grigoriev I.V."/>
        </authorList>
    </citation>
    <scope>NUCLEOTIDE SEQUENCE [LARGE SCALE GENOMIC DNA]</scope>
    <source>
        <strain evidence="11">DTO 134E9</strain>
    </source>
</reference>
<dbReference type="InterPro" id="IPR001248">
    <property type="entry name" value="Pur-cyt_permease"/>
</dbReference>
<feature type="transmembrane region" description="Helical" evidence="7">
    <location>
        <begin position="416"/>
        <end position="438"/>
    </location>
</feature>
<keyword evidence="4 7" id="KW-1133">Transmembrane helix</keyword>
<dbReference type="Gene3D" id="1.10.4160.10">
    <property type="entry name" value="Hydantoin permease"/>
    <property type="match status" value="1"/>
</dbReference>
<feature type="domain" description="CREG-like beta-barrel" evidence="9">
    <location>
        <begin position="79"/>
        <end position="261"/>
    </location>
</feature>
<dbReference type="AlphaFoldDB" id="A0A1L9RT82"/>
<keyword evidence="11" id="KW-1185">Reference proteome</keyword>
<feature type="transmembrane region" description="Helical" evidence="7">
    <location>
        <begin position="692"/>
        <end position="712"/>
    </location>
</feature>
<dbReference type="Pfam" id="PF13883">
    <property type="entry name" value="CREG_beta-barrel"/>
    <property type="match status" value="1"/>
</dbReference>
<dbReference type="InterPro" id="IPR012349">
    <property type="entry name" value="Split_barrel_FMN-bd"/>
</dbReference>
<dbReference type="Pfam" id="PF02133">
    <property type="entry name" value="Transp_cyt_pur"/>
    <property type="match status" value="1"/>
</dbReference>
<dbReference type="SUPFAM" id="SSF50475">
    <property type="entry name" value="FMN-binding split barrel"/>
    <property type="match status" value="1"/>
</dbReference>
<evidence type="ECO:0000313" key="10">
    <source>
        <dbReference type="EMBL" id="OJJ38142.1"/>
    </source>
</evidence>
<feature type="transmembrane region" description="Helical" evidence="7">
    <location>
        <begin position="473"/>
        <end position="492"/>
    </location>
</feature>
<dbReference type="PANTHER" id="PTHR30618">
    <property type="entry name" value="NCS1 FAMILY PURINE/PYRIMIDINE TRANSPORTER"/>
    <property type="match status" value="1"/>
</dbReference>
<evidence type="ECO:0000259" key="9">
    <source>
        <dbReference type="Pfam" id="PF13883"/>
    </source>
</evidence>
<gene>
    <name evidence="10" type="ORF">ASPWEDRAFT_105474</name>
</gene>
<proteinExistence type="inferred from homology"/>
<feature type="transmembrane region" description="Helical" evidence="7">
    <location>
        <begin position="499"/>
        <end position="521"/>
    </location>
</feature>
<feature type="chain" id="PRO_5012544240" description="CREG-like beta-barrel domain-containing protein" evidence="8">
    <location>
        <begin position="26"/>
        <end position="847"/>
    </location>
</feature>
<keyword evidence="5 7" id="KW-0472">Membrane</keyword>
<feature type="transmembrane region" description="Helical" evidence="7">
    <location>
        <begin position="378"/>
        <end position="396"/>
    </location>
</feature>
<feature type="transmembrane region" description="Helical" evidence="7">
    <location>
        <begin position="774"/>
        <end position="796"/>
    </location>
</feature>
<name>A0A1L9RT82_ASPWE</name>
<keyword evidence="3 7" id="KW-0812">Transmembrane</keyword>
<dbReference type="FunFam" id="1.10.4160.10:FF:000001">
    <property type="entry name" value="Uracil permease, putative"/>
    <property type="match status" value="1"/>
</dbReference>
<comment type="similarity">
    <text evidence="2">Belongs to the purine-cytosine permease (2.A.39) family.</text>
</comment>
<sequence>MAHGRSLSALSVLVLFSQLFLQTTAVPLSTTEDTKREQVHLSSGDNSPFSSPLDDISTEQDAETSAFPGIPSWFTSTLQARRLLALSTSGVVSTIFPESASHVPSPVVGQSISLREYTADCDEALPSGNGGDGSPTFLALNVGTTFRNTAAGSNVSLELDWWEHLDETDPLFPGAPLSPASLPRVTLFGYIEPFETPIPKDTEKALRKCYLASHPDAVVWLPNKLGSPHSSFWAKMVVTQVYWIGGFGNMARIGWMDVDDWKGIRRVGRESNVGDGRGWEDVRLPGEKAHAYHRPDHGCNATYILIVQLQPHLRVTQHKSAFAEGNARWTNRDLDPIPRGLRKWGVWSIVAYWISDAFNAATWQFASSIMAVGLSYRESLIIVAVSFFIISFVIAANGAVGAKYHIPFPVIARASWGFWGSYVAIISRVILAVFWFAIQNVNGGNAVRVMIGAIWPSFLSLKNDIPANQGITTNGMVAYTIFWLVQFPFLCLHPDKLRWVFVVKSVVVPVSWIAILVWAFVAEGGGGMFEQSVTVKGASYSWLWLGSMNSVLGNYATLSVNQSDFSRYSRVSPKWQLLYIPMLPIVFTFISFIGIAASSAGQARYGGDMWDPLVLISHWSSRACRFFAAFSFALASMGGNISANSISAANDFTALAPQYMNIRRGQVLCALLSWCLVPWRILASAGNFLNFMSAYAIFLGPIAAIMMWDFWIIKNQKYDTLALYQPWNETYRYSSWGVNWRAIVAFLVGVAPNLPGLINSVNTHIDVGVGIHPYQFGWLLGFVATSFVYVGLSWWFPVREALVERAVMAEDVYDEVEGVGVGDVSGDSQENMQRVREGVGEKGKGLV</sequence>
<dbReference type="VEuPathDB" id="FungiDB:ASPWEDRAFT_105474"/>
<evidence type="ECO:0000256" key="7">
    <source>
        <dbReference type="SAM" id="Phobius"/>
    </source>
</evidence>
<protein>
    <recommendedName>
        <fullName evidence="9">CREG-like beta-barrel domain-containing protein</fullName>
    </recommendedName>
</protein>